<protein>
    <submittedName>
        <fullName evidence="2">Uncharacterized protein</fullName>
    </submittedName>
</protein>
<evidence type="ECO:0000313" key="2">
    <source>
        <dbReference type="EMBL" id="CAB4218321.1"/>
    </source>
</evidence>
<dbReference type="EMBL" id="LR797412">
    <property type="protein sequence ID" value="CAB4214464.1"/>
    <property type="molecule type" value="Genomic_DNA"/>
</dbReference>
<proteinExistence type="predicted"/>
<sequence length="92" mass="10655">MFYVTPIEEDTFKAIIEHHAVYNAVFCSSTFLEAQDYALALKKITGLNYTVSELIFNIWSSQTIDEARKREEFKMGIRLICADGETRLKDVR</sequence>
<accession>A0A6J5SUS3</accession>
<gene>
    <name evidence="1" type="ORF">UFOVP1459_39</name>
    <name evidence="2" type="ORF">UFOVP1609_13</name>
</gene>
<name>A0A6J5SUS3_9CAUD</name>
<dbReference type="EMBL" id="LR797459">
    <property type="protein sequence ID" value="CAB4218321.1"/>
    <property type="molecule type" value="Genomic_DNA"/>
</dbReference>
<organism evidence="2">
    <name type="scientific">uncultured Caudovirales phage</name>
    <dbReference type="NCBI Taxonomy" id="2100421"/>
    <lineage>
        <taxon>Viruses</taxon>
        <taxon>Duplodnaviria</taxon>
        <taxon>Heunggongvirae</taxon>
        <taxon>Uroviricota</taxon>
        <taxon>Caudoviricetes</taxon>
        <taxon>Peduoviridae</taxon>
        <taxon>Maltschvirus</taxon>
        <taxon>Maltschvirus maltsch</taxon>
    </lineage>
</organism>
<evidence type="ECO:0000313" key="1">
    <source>
        <dbReference type="EMBL" id="CAB4214464.1"/>
    </source>
</evidence>
<reference evidence="2" key="1">
    <citation type="submission" date="2020-05" db="EMBL/GenBank/DDBJ databases">
        <authorList>
            <person name="Chiriac C."/>
            <person name="Salcher M."/>
            <person name="Ghai R."/>
            <person name="Kavagutti S V."/>
        </authorList>
    </citation>
    <scope>NUCLEOTIDE SEQUENCE</scope>
</reference>